<keyword evidence="8" id="KW-1185">Reference proteome</keyword>
<dbReference type="InterPro" id="IPR047057">
    <property type="entry name" value="MerR_fam"/>
</dbReference>
<evidence type="ECO:0000256" key="3">
    <source>
        <dbReference type="ARBA" id="ARBA00023159"/>
    </source>
</evidence>
<dbReference type="PRINTS" id="PR00040">
    <property type="entry name" value="HTHMERR"/>
</dbReference>
<dbReference type="PANTHER" id="PTHR30204:SF90">
    <property type="entry name" value="HTH-TYPE TRANSCRIPTIONAL ACTIVATOR MTA"/>
    <property type="match status" value="1"/>
</dbReference>
<dbReference type="InterPro" id="IPR000551">
    <property type="entry name" value="MerR-type_HTH_dom"/>
</dbReference>
<keyword evidence="3" id="KW-0010">Activator</keyword>
<dbReference type="Gene3D" id="1.10.490.50">
    <property type="entry name" value="Antibiotic binding domain of TipA-like multidrug resistance regulators"/>
    <property type="match status" value="1"/>
</dbReference>
<feature type="coiled-coil region" evidence="5">
    <location>
        <begin position="77"/>
        <end position="111"/>
    </location>
</feature>
<dbReference type="GO" id="GO:0003677">
    <property type="term" value="F:DNA binding"/>
    <property type="evidence" value="ECO:0007669"/>
    <property type="project" value="UniProtKB-KW"/>
</dbReference>
<dbReference type="GO" id="GO:0003700">
    <property type="term" value="F:DNA-binding transcription factor activity"/>
    <property type="evidence" value="ECO:0007669"/>
    <property type="project" value="InterPro"/>
</dbReference>
<evidence type="ECO:0000313" key="7">
    <source>
        <dbReference type="EMBL" id="SFO36706.1"/>
    </source>
</evidence>
<organism evidence="7 8">
    <name type="scientific">Anaerocolumna aminovalerica</name>
    <dbReference type="NCBI Taxonomy" id="1527"/>
    <lineage>
        <taxon>Bacteria</taxon>
        <taxon>Bacillati</taxon>
        <taxon>Bacillota</taxon>
        <taxon>Clostridia</taxon>
        <taxon>Lachnospirales</taxon>
        <taxon>Lachnospiraceae</taxon>
        <taxon>Anaerocolumna</taxon>
    </lineage>
</organism>
<keyword evidence="2 7" id="KW-0238">DNA-binding</keyword>
<reference evidence="7 8" key="1">
    <citation type="submission" date="2016-10" db="EMBL/GenBank/DDBJ databases">
        <authorList>
            <person name="de Groot N.N."/>
        </authorList>
    </citation>
    <scope>NUCLEOTIDE SEQUENCE [LARGE SCALE GENOMIC DNA]</scope>
    <source>
        <strain evidence="7 8">DSM 1283</strain>
    </source>
</reference>
<accession>A0A1I5GLI0</accession>
<evidence type="ECO:0000256" key="2">
    <source>
        <dbReference type="ARBA" id="ARBA00023125"/>
    </source>
</evidence>
<gene>
    <name evidence="7" type="ORF">SAMN04489757_12053</name>
</gene>
<protein>
    <submittedName>
        <fullName evidence="7">DNA-binding transcriptional regulator, MerR family</fullName>
    </submittedName>
</protein>
<dbReference type="InterPro" id="IPR009061">
    <property type="entry name" value="DNA-bd_dom_put_sf"/>
</dbReference>
<dbReference type="AlphaFoldDB" id="A0A1I5GLI0"/>
<dbReference type="PROSITE" id="PS50937">
    <property type="entry name" value="HTH_MERR_2"/>
    <property type="match status" value="1"/>
</dbReference>
<evidence type="ECO:0000256" key="5">
    <source>
        <dbReference type="SAM" id="Coils"/>
    </source>
</evidence>
<name>A0A1I5GLI0_9FIRM</name>
<dbReference type="InterPro" id="IPR036244">
    <property type="entry name" value="TipA-like_antibiotic-bd"/>
</dbReference>
<dbReference type="SMART" id="SM00422">
    <property type="entry name" value="HTH_MERR"/>
    <property type="match status" value="1"/>
</dbReference>
<dbReference type="Pfam" id="PF07739">
    <property type="entry name" value="TipAS"/>
    <property type="match status" value="1"/>
</dbReference>
<dbReference type="RefSeq" id="WP_091687146.1">
    <property type="nucleotide sequence ID" value="NZ_BAABFM010000028.1"/>
</dbReference>
<dbReference type="InterPro" id="IPR012925">
    <property type="entry name" value="TipAS_dom"/>
</dbReference>
<sequence length="255" mass="29561">MEYTVQKLGRMAGISPRTLRYYDQIGLLKPGRINSCGYRIYGESEVNQLQQILFYRELGVSLDNIKDIVTAPSFDGVKALRDHHEKLLKKQEQLNQLIANVEKTLAMTEGRTTMSDKEKFQGFKQNLLEENEKKYGKEIREKYGESTVAKSNEKFMNMTEEQYKETTRLSEALMEKLSQAMKTNDPSGELAQEAADLHKKWLCHYWDSYSKEAHAGVAQMYVDDERFTAYYDKDQPGTAKFLRDAIFIYTGQKLQ</sequence>
<dbReference type="EMBL" id="FOWD01000020">
    <property type="protein sequence ID" value="SFO36706.1"/>
    <property type="molecule type" value="Genomic_DNA"/>
</dbReference>
<dbReference type="OrthoDB" id="9814833at2"/>
<proteinExistence type="predicted"/>
<feature type="domain" description="HTH merR-type" evidence="6">
    <location>
        <begin position="1"/>
        <end position="71"/>
    </location>
</feature>
<dbReference type="SUPFAM" id="SSF89082">
    <property type="entry name" value="Antibiotic binding domain of TipA-like multidrug resistance regulators"/>
    <property type="match status" value="1"/>
</dbReference>
<keyword evidence="1" id="KW-0805">Transcription regulation</keyword>
<dbReference type="Pfam" id="PF13411">
    <property type="entry name" value="MerR_1"/>
    <property type="match status" value="1"/>
</dbReference>
<dbReference type="PANTHER" id="PTHR30204">
    <property type="entry name" value="REDOX-CYCLING DRUG-SENSING TRANSCRIPTIONAL ACTIVATOR SOXR"/>
    <property type="match status" value="1"/>
</dbReference>
<keyword evidence="5" id="KW-0175">Coiled coil</keyword>
<evidence type="ECO:0000313" key="8">
    <source>
        <dbReference type="Proteomes" id="UP000198806"/>
    </source>
</evidence>
<keyword evidence="4" id="KW-0804">Transcription</keyword>
<dbReference type="Proteomes" id="UP000198806">
    <property type="component" value="Unassembled WGS sequence"/>
</dbReference>
<dbReference type="CDD" id="cd01106">
    <property type="entry name" value="HTH_TipAL-Mta"/>
    <property type="match status" value="1"/>
</dbReference>
<dbReference type="Gene3D" id="1.10.1660.10">
    <property type="match status" value="1"/>
</dbReference>
<dbReference type="STRING" id="1527.SAMN04489757_12053"/>
<evidence type="ECO:0000256" key="4">
    <source>
        <dbReference type="ARBA" id="ARBA00023163"/>
    </source>
</evidence>
<evidence type="ECO:0000256" key="1">
    <source>
        <dbReference type="ARBA" id="ARBA00023015"/>
    </source>
</evidence>
<evidence type="ECO:0000259" key="6">
    <source>
        <dbReference type="PROSITE" id="PS50937"/>
    </source>
</evidence>
<dbReference type="SUPFAM" id="SSF46955">
    <property type="entry name" value="Putative DNA-binding domain"/>
    <property type="match status" value="1"/>
</dbReference>